<dbReference type="OrthoDB" id="4555956at2"/>
<dbReference type="KEGG" id="strr:EKD16_08260"/>
<dbReference type="EMBL" id="CP036455">
    <property type="protein sequence ID" value="QBI53446.1"/>
    <property type="molecule type" value="Genomic_DNA"/>
</dbReference>
<name>A0A4P6PYS2_9ACTN</name>
<evidence type="ECO:0000313" key="2">
    <source>
        <dbReference type="Proteomes" id="UP000292235"/>
    </source>
</evidence>
<gene>
    <name evidence="1" type="ORF">EKD16_08260</name>
</gene>
<dbReference type="AlphaFoldDB" id="A0A4P6PYS2"/>
<evidence type="ECO:0000313" key="1">
    <source>
        <dbReference type="EMBL" id="QBI53446.1"/>
    </source>
</evidence>
<keyword evidence="2" id="KW-1185">Reference proteome</keyword>
<organism evidence="1 2">
    <name type="scientific">Streptomonospora litoralis</name>
    <dbReference type="NCBI Taxonomy" id="2498135"/>
    <lineage>
        <taxon>Bacteria</taxon>
        <taxon>Bacillati</taxon>
        <taxon>Actinomycetota</taxon>
        <taxon>Actinomycetes</taxon>
        <taxon>Streptosporangiales</taxon>
        <taxon>Nocardiopsidaceae</taxon>
        <taxon>Streptomonospora</taxon>
    </lineage>
</organism>
<dbReference type="Proteomes" id="UP000292235">
    <property type="component" value="Chromosome"/>
</dbReference>
<accession>A0A4P6PYS2</accession>
<reference evidence="1 2" key="1">
    <citation type="submission" date="2019-02" db="EMBL/GenBank/DDBJ databases">
        <authorList>
            <person name="Khodamoradi S."/>
            <person name="Hahnke R.L."/>
            <person name="Kaempfer P."/>
            <person name="Schumann P."/>
            <person name="Rohde M."/>
            <person name="Steinert M."/>
            <person name="Luzhetskyy A."/>
            <person name="Wink J."/>
            <person name="Ruckert C."/>
        </authorList>
    </citation>
    <scope>NUCLEOTIDE SEQUENCE [LARGE SCALE GENOMIC DNA]</scope>
    <source>
        <strain evidence="1 2">M2</strain>
    </source>
</reference>
<proteinExistence type="predicted"/>
<sequence length="85" mass="8848">MIGAVMMSTCLRARVVRLDGQDLEIALDDGRGTTIVAAVADLVTATGLPALMLPGRTLEVTVGGSEATPQLWGWRLADNAGNDNP</sequence>
<protein>
    <submittedName>
        <fullName evidence="1">Uncharacterized protein</fullName>
    </submittedName>
</protein>